<evidence type="ECO:0000313" key="3">
    <source>
        <dbReference type="Proteomes" id="UP000693972"/>
    </source>
</evidence>
<dbReference type="EMBL" id="CP078073">
    <property type="protein sequence ID" value="QXL87017.1"/>
    <property type="molecule type" value="Genomic_DNA"/>
</dbReference>
<keyword evidence="3" id="KW-1185">Reference proteome</keyword>
<gene>
    <name evidence="1" type="ORF">KUL25_16445</name>
    <name evidence="2" type="ORF">KUL25_16450</name>
</gene>
<dbReference type="RefSeq" id="WP_201178937.1">
    <property type="nucleotide sequence ID" value="NZ_JAIMBW010000001.1"/>
</dbReference>
<dbReference type="Proteomes" id="UP000693972">
    <property type="component" value="Unassembled WGS sequence"/>
</dbReference>
<name>A0A975TTQ5_9RHOB</name>
<organism evidence="2">
    <name type="scientific">Gymnodinialimonas phycosphaerae</name>
    <dbReference type="NCBI Taxonomy" id="2841589"/>
    <lineage>
        <taxon>Bacteria</taxon>
        <taxon>Pseudomonadati</taxon>
        <taxon>Pseudomonadota</taxon>
        <taxon>Alphaproteobacteria</taxon>
        <taxon>Rhodobacterales</taxon>
        <taxon>Paracoccaceae</taxon>
        <taxon>Gymnodinialimonas</taxon>
    </lineage>
</organism>
<evidence type="ECO:0008006" key="4">
    <source>
        <dbReference type="Google" id="ProtNLM"/>
    </source>
</evidence>
<dbReference type="AlphaFoldDB" id="A0A975TTQ5"/>
<sequence>MLTTVVIGTCVSIQGNFVKRLSNGLVTVRVGEQLFTGRPVSQAQAA</sequence>
<reference evidence="2 3" key="1">
    <citation type="submission" date="2021-07" db="EMBL/GenBank/DDBJ databases">
        <title>Karlodiniumbacter phycospheric gen. nov., sp. nov., a phycosphere bacterium isolated from karlodinium veneficum.</title>
        <authorList>
            <person name="Peng Y."/>
            <person name="Jiang L."/>
            <person name="Lee J."/>
        </authorList>
    </citation>
    <scope>NUCLEOTIDE SEQUENCE</scope>
    <source>
        <strain evidence="2 3">N5</strain>
    </source>
</reference>
<evidence type="ECO:0000313" key="1">
    <source>
        <dbReference type="EMBL" id="MBY4894348.1"/>
    </source>
</evidence>
<evidence type="ECO:0000313" key="2">
    <source>
        <dbReference type="EMBL" id="QXL87017.1"/>
    </source>
</evidence>
<protein>
    <recommendedName>
        <fullName evidence="4">Translation initiation factor 2</fullName>
    </recommendedName>
</protein>
<proteinExistence type="predicted"/>
<accession>A0A975TTQ5</accession>
<dbReference type="EMBL" id="JAIMBW010000001">
    <property type="protein sequence ID" value="MBY4894348.1"/>
    <property type="molecule type" value="Genomic_DNA"/>
</dbReference>